<feature type="compositionally biased region" description="Polar residues" evidence="7">
    <location>
        <begin position="461"/>
        <end position="484"/>
    </location>
</feature>
<dbReference type="PROSITE" id="PS50090">
    <property type="entry name" value="MYB_LIKE"/>
    <property type="match status" value="1"/>
</dbReference>
<evidence type="ECO:0000313" key="9">
    <source>
        <dbReference type="EMBL" id="CRK15606.1"/>
    </source>
</evidence>
<evidence type="ECO:0000259" key="8">
    <source>
        <dbReference type="PROSITE" id="PS50090"/>
    </source>
</evidence>
<evidence type="ECO:0000256" key="5">
    <source>
        <dbReference type="ARBA" id="ARBA00023274"/>
    </source>
</evidence>
<organism evidence="9 10">
    <name type="scientific">Verticillium longisporum</name>
    <name type="common">Verticillium dahliae var. longisporum</name>
    <dbReference type="NCBI Taxonomy" id="100787"/>
    <lineage>
        <taxon>Eukaryota</taxon>
        <taxon>Fungi</taxon>
        <taxon>Dikarya</taxon>
        <taxon>Ascomycota</taxon>
        <taxon>Pezizomycotina</taxon>
        <taxon>Sordariomycetes</taxon>
        <taxon>Hypocreomycetidae</taxon>
        <taxon>Glomerellales</taxon>
        <taxon>Plectosphaerellaceae</taxon>
        <taxon>Verticillium</taxon>
    </lineage>
</organism>
<dbReference type="Pfam" id="PF16121">
    <property type="entry name" value="40S_S4_C"/>
    <property type="match status" value="1"/>
</dbReference>
<dbReference type="FunFam" id="2.40.50.740:FF:000001">
    <property type="entry name" value="40S ribosomal protein S4"/>
    <property type="match status" value="1"/>
</dbReference>
<evidence type="ECO:0000256" key="3">
    <source>
        <dbReference type="ARBA" id="ARBA00022884"/>
    </source>
</evidence>
<evidence type="ECO:0000256" key="1">
    <source>
        <dbReference type="ARBA" id="ARBA00007500"/>
    </source>
</evidence>
<dbReference type="GO" id="GO:0003735">
    <property type="term" value="F:structural constituent of ribosome"/>
    <property type="evidence" value="ECO:0007669"/>
    <property type="project" value="InterPro"/>
</dbReference>
<dbReference type="Pfam" id="PF23588">
    <property type="entry name" value="HTH_CHD1_Hrp3"/>
    <property type="match status" value="1"/>
</dbReference>
<dbReference type="InterPro" id="IPR056302">
    <property type="entry name" value="CHD1-2/Hrp3_HTH"/>
</dbReference>
<dbReference type="Gene3D" id="1.10.246.220">
    <property type="match status" value="1"/>
</dbReference>
<dbReference type="InterPro" id="IPR038237">
    <property type="entry name" value="Ribosomal_eS4_central_sf"/>
</dbReference>
<gene>
    <name evidence="9" type="ORF">BN1708_002800</name>
</gene>
<dbReference type="InterPro" id="IPR013843">
    <property type="entry name" value="Ribosomal_eS4_N"/>
</dbReference>
<dbReference type="PANTHER" id="PTHR11581:SF0">
    <property type="entry name" value="SMALL RIBOSOMAL SUBUNIT PROTEIN ES4"/>
    <property type="match status" value="1"/>
</dbReference>
<dbReference type="Pfam" id="PF00900">
    <property type="entry name" value="Ribosomal_S4e"/>
    <property type="match status" value="1"/>
</dbReference>
<evidence type="ECO:0000313" key="10">
    <source>
        <dbReference type="Proteomes" id="UP000044602"/>
    </source>
</evidence>
<name>A0A0G4L0W5_VERLO</name>
<dbReference type="PROSITE" id="PS00528">
    <property type="entry name" value="RIBOSOMAL_S4E"/>
    <property type="match status" value="1"/>
</dbReference>
<dbReference type="PANTHER" id="PTHR11581">
    <property type="entry name" value="30S/40S RIBOSOMAL PROTEIN S4"/>
    <property type="match status" value="1"/>
</dbReference>
<sequence length="859" mass="95714">MAFIEPRLIHLLNDATTPQLGHIDLPPFTEAFPEASNRLTPLGPTAGRRDELLGAAPPTGNHGSLSQTTGAYDDVGATLRDPRRDGDATTDRGAIANVPRIPLRLLLGETDEASHMYAPGQEADDGPEGKDDPASKKRHRAMTNKDDLMHLPQPVKKQKAASQTRLPPMPPIINGLHEPPPNAALFPPISSTEFDTPDPDAAQRQPAARELPQVHEDKPMEVEPSKSQKPGNVKTRKKAMKPRRKWSESETTHLLLGVNRHGVGKWTDILADPEFNFNSRTAGDLKDRFRTCCPTELRKNGKEKSAASVDPLPTPPAEAKGKAKTGLLSENILIDPDEAFDPDQCQQNTNDAETVVKHKKSRAHRKKIEDLAELGIHGPFKKSHRRERRPFSEQDDLQILEGLDKYGPSWTKIQRDPRFSLSGRQPTDLRDRVRNKYPDVYQRIERGLLHLKELKERNDSVDTSTNTAKESSSSQPRQAHQGSIAQLAWKEDLARWTVSPMESEELPVVPQAFELTEASTTAFMGSVGEMDISRLLLDDSEISDLPGRHMASDSDLVPTFCVDLTFDLTFTTNKLHPPDSVLTVKMGKGLPNLVGAAIVNGRKKHQKRLSAPSHWLLDKLSGTYAPRPSAGPHKLRDCMPLIVFLRNRLKYALNFRETRSIMMQRLVKVDGKVRTDITYPAGFMDVITIEKTGENFRLIYDIKGRFTVHRIQAEEAEYKLGKVKRVQLGRGGVPFLVTHDARTIRYPDPLIKVNDTVKIDLATGKITDFIKFDTGAIAMVTGGRNMGRVGVITHRERHDGGFNIIHVKDAIDNTFATRESNVFVIGSEKPWISLPKGKGVKLTIAEERDRRRAHAIAGQ</sequence>
<keyword evidence="4" id="KW-0689">Ribosomal protein</keyword>
<dbReference type="CDD" id="cd06087">
    <property type="entry name" value="KOW_RPS4"/>
    <property type="match status" value="1"/>
</dbReference>
<dbReference type="InterPro" id="IPR001005">
    <property type="entry name" value="SANT/Myb"/>
</dbReference>
<dbReference type="CDD" id="cd00165">
    <property type="entry name" value="S4"/>
    <property type="match status" value="1"/>
</dbReference>
<feature type="region of interest" description="Disordered" evidence="7">
    <location>
        <begin position="300"/>
        <end position="323"/>
    </location>
</feature>
<dbReference type="Pfam" id="PF08071">
    <property type="entry name" value="RS4NT"/>
    <property type="match status" value="1"/>
</dbReference>
<evidence type="ECO:0000256" key="4">
    <source>
        <dbReference type="ARBA" id="ARBA00022980"/>
    </source>
</evidence>
<feature type="compositionally biased region" description="Basic and acidic residues" evidence="7">
    <location>
        <begin position="212"/>
        <end position="226"/>
    </location>
</feature>
<keyword evidence="2 6" id="KW-0699">rRNA-binding</keyword>
<dbReference type="GO" id="GO:0022627">
    <property type="term" value="C:cytosolic small ribosomal subunit"/>
    <property type="evidence" value="ECO:0007669"/>
    <property type="project" value="UniProtKB-ARBA"/>
</dbReference>
<dbReference type="CDD" id="cd11660">
    <property type="entry name" value="SANT_TRF"/>
    <property type="match status" value="2"/>
</dbReference>
<dbReference type="PROSITE" id="PS50889">
    <property type="entry name" value="S4"/>
    <property type="match status" value="1"/>
</dbReference>
<feature type="region of interest" description="Disordered" evidence="7">
    <location>
        <begin position="455"/>
        <end position="484"/>
    </location>
</feature>
<proteinExistence type="inferred from homology"/>
<dbReference type="AlphaFoldDB" id="A0A0G4L0W5"/>
<dbReference type="STRING" id="100787.A0A0G4L0W5"/>
<protein>
    <recommendedName>
        <fullName evidence="8">Myb-like domain-containing protein</fullName>
    </recommendedName>
</protein>
<dbReference type="InterPro" id="IPR013845">
    <property type="entry name" value="Ribosomal_eS4_central_region"/>
</dbReference>
<feature type="region of interest" description="Disordered" evidence="7">
    <location>
        <begin position="117"/>
        <end position="166"/>
    </location>
</feature>
<dbReference type="InterPro" id="IPR014722">
    <property type="entry name" value="Rib_uL2_dom2"/>
</dbReference>
<feature type="compositionally biased region" description="Basic residues" evidence="7">
    <location>
        <begin position="234"/>
        <end position="244"/>
    </location>
</feature>
<keyword evidence="3 6" id="KW-0694">RNA-binding</keyword>
<keyword evidence="10" id="KW-1185">Reference proteome</keyword>
<evidence type="ECO:0000256" key="6">
    <source>
        <dbReference type="PROSITE-ProRule" id="PRU00182"/>
    </source>
</evidence>
<dbReference type="InterPro" id="IPR032277">
    <property type="entry name" value="Ribosomal_eS4_C"/>
</dbReference>
<dbReference type="Gene3D" id="3.10.290.10">
    <property type="entry name" value="RNA-binding S4 domain"/>
    <property type="match status" value="1"/>
</dbReference>
<dbReference type="InterPro" id="IPR018199">
    <property type="entry name" value="Ribosomal_eS4_N_CS"/>
</dbReference>
<dbReference type="InterPro" id="IPR005824">
    <property type="entry name" value="KOW"/>
</dbReference>
<dbReference type="SMART" id="SM00717">
    <property type="entry name" value="SANT"/>
    <property type="match status" value="2"/>
</dbReference>
<dbReference type="InterPro" id="IPR002942">
    <property type="entry name" value="S4_RNA-bd"/>
</dbReference>
<dbReference type="Gene3D" id="2.40.50.740">
    <property type="match status" value="1"/>
</dbReference>
<dbReference type="Gene3D" id="1.10.10.60">
    <property type="entry name" value="Homeodomain-like"/>
    <property type="match status" value="1"/>
</dbReference>
<dbReference type="SUPFAM" id="SSF46689">
    <property type="entry name" value="Homeodomain-like"/>
    <property type="match status" value="2"/>
</dbReference>
<dbReference type="InterPro" id="IPR041982">
    <property type="entry name" value="Ribosomal_eS4_KOW"/>
</dbReference>
<dbReference type="SMART" id="SM00363">
    <property type="entry name" value="S4"/>
    <property type="match status" value="1"/>
</dbReference>
<dbReference type="GO" id="GO:0019843">
    <property type="term" value="F:rRNA binding"/>
    <property type="evidence" value="ECO:0007669"/>
    <property type="project" value="UniProtKB-KW"/>
</dbReference>
<accession>A0A0G4L0W5</accession>
<dbReference type="EMBL" id="CVQH01006668">
    <property type="protein sequence ID" value="CRK15606.1"/>
    <property type="molecule type" value="Genomic_DNA"/>
</dbReference>
<dbReference type="HAMAP" id="MF_00485">
    <property type="entry name" value="Ribosomal_eS4"/>
    <property type="match status" value="1"/>
</dbReference>
<feature type="domain" description="Myb-like" evidence="8">
    <location>
        <begin position="238"/>
        <end position="291"/>
    </location>
</feature>
<feature type="region of interest" description="Disordered" evidence="7">
    <location>
        <begin position="190"/>
        <end position="248"/>
    </location>
</feature>
<evidence type="ECO:0000256" key="2">
    <source>
        <dbReference type="ARBA" id="ARBA00022730"/>
    </source>
</evidence>
<keyword evidence="5" id="KW-0687">Ribonucleoprotein</keyword>
<dbReference type="FunFam" id="3.10.290.10:FF:000002">
    <property type="entry name" value="40S ribosomal protein S4"/>
    <property type="match status" value="1"/>
</dbReference>
<reference evidence="9 10" key="1">
    <citation type="submission" date="2015-05" db="EMBL/GenBank/DDBJ databases">
        <authorList>
            <person name="Wang D.B."/>
            <person name="Wang M."/>
        </authorList>
    </citation>
    <scope>NUCLEOTIDE SEQUENCE [LARGE SCALE GENOMIC DNA]</scope>
    <source>
        <strain evidence="9">VL1</strain>
    </source>
</reference>
<feature type="compositionally biased region" description="Low complexity" evidence="7">
    <location>
        <begin position="199"/>
        <end position="209"/>
    </location>
</feature>
<dbReference type="InterPro" id="IPR036986">
    <property type="entry name" value="S4_RNA-bd_sf"/>
</dbReference>
<dbReference type="FunFam" id="2.30.30.30:FF:000005">
    <property type="entry name" value="40S ribosomal protein S4"/>
    <property type="match status" value="1"/>
</dbReference>
<dbReference type="GO" id="GO:0002181">
    <property type="term" value="P:cytoplasmic translation"/>
    <property type="evidence" value="ECO:0007669"/>
    <property type="project" value="UniProtKB-ARBA"/>
</dbReference>
<dbReference type="InterPro" id="IPR009057">
    <property type="entry name" value="Homeodomain-like_sf"/>
</dbReference>
<dbReference type="Pfam" id="PF00467">
    <property type="entry name" value="KOW"/>
    <property type="match status" value="1"/>
</dbReference>
<evidence type="ECO:0000256" key="7">
    <source>
        <dbReference type="SAM" id="MobiDB-lite"/>
    </source>
</evidence>
<comment type="similarity">
    <text evidence="1">Belongs to the eukaryotic ribosomal protein eS4 family.</text>
</comment>
<dbReference type="Gene3D" id="2.30.30.30">
    <property type="match status" value="1"/>
</dbReference>
<dbReference type="Proteomes" id="UP000044602">
    <property type="component" value="Unassembled WGS sequence"/>
</dbReference>
<dbReference type="InterPro" id="IPR000876">
    <property type="entry name" value="Ribosomal_eS4"/>
</dbReference>